<sequence>MEIKPSKTYPEGFVWRCRAKFRRQPPVALVRLLPPPSVLPHYLLRLRMLPFASAHKKLEAAERLWKWMSQNLEKGSIGKVIEWMVVGSSVGLTERLGVFMEVVEKRDAETLVPLIKKWIHPGSIVVSDYWRAYDCLGSHGYKHLKVNHSINFVDKDDPTINTNRIESTWRHCKESFSTHGRVKHHVPGNLARYMFVKAARSKKVDVTEEFLRMAAHVYADKGHAESDVELDDEDLDIFE</sequence>
<dbReference type="Pfam" id="PF12762">
    <property type="entry name" value="DDE_Tnp_IS1595"/>
    <property type="match status" value="1"/>
</dbReference>
<evidence type="ECO:0000313" key="2">
    <source>
        <dbReference type="EMBL" id="KAL3073740.1"/>
    </source>
</evidence>
<dbReference type="PANTHER" id="PTHR47163:SF2">
    <property type="entry name" value="SI:DKEY-17M8.2"/>
    <property type="match status" value="1"/>
</dbReference>
<dbReference type="AlphaFoldDB" id="A0ABD2I966"/>
<dbReference type="Proteomes" id="UP001620626">
    <property type="component" value="Unassembled WGS sequence"/>
</dbReference>
<dbReference type="InterPro" id="IPR024445">
    <property type="entry name" value="Tnp_ISXO2-like"/>
</dbReference>
<accession>A0ABD2I966</accession>
<gene>
    <name evidence="2" type="ORF">niasHT_039267</name>
</gene>
<name>A0ABD2I966_9BILA</name>
<dbReference type="PANTHER" id="PTHR47163">
    <property type="entry name" value="DDE_TNP_IS1595 DOMAIN-CONTAINING PROTEIN"/>
    <property type="match status" value="1"/>
</dbReference>
<evidence type="ECO:0000259" key="1">
    <source>
        <dbReference type="SMART" id="SM01126"/>
    </source>
</evidence>
<feature type="domain" description="ISXO2-like transposase" evidence="1">
    <location>
        <begin position="72"/>
        <end position="202"/>
    </location>
</feature>
<dbReference type="SMART" id="SM01126">
    <property type="entry name" value="DDE_Tnp_IS1595"/>
    <property type="match status" value="1"/>
</dbReference>
<keyword evidence="3" id="KW-1185">Reference proteome</keyword>
<proteinExistence type="predicted"/>
<organism evidence="2 3">
    <name type="scientific">Heterodera trifolii</name>
    <dbReference type="NCBI Taxonomy" id="157864"/>
    <lineage>
        <taxon>Eukaryota</taxon>
        <taxon>Metazoa</taxon>
        <taxon>Ecdysozoa</taxon>
        <taxon>Nematoda</taxon>
        <taxon>Chromadorea</taxon>
        <taxon>Rhabditida</taxon>
        <taxon>Tylenchina</taxon>
        <taxon>Tylenchomorpha</taxon>
        <taxon>Tylenchoidea</taxon>
        <taxon>Heteroderidae</taxon>
        <taxon>Heteroderinae</taxon>
        <taxon>Heterodera</taxon>
    </lineage>
</organism>
<evidence type="ECO:0000313" key="3">
    <source>
        <dbReference type="Proteomes" id="UP001620626"/>
    </source>
</evidence>
<protein>
    <recommendedName>
        <fullName evidence="1">ISXO2-like transposase domain-containing protein</fullName>
    </recommendedName>
</protein>
<dbReference type="InterPro" id="IPR053164">
    <property type="entry name" value="IS1016-like_transposase"/>
</dbReference>
<reference evidence="2 3" key="1">
    <citation type="submission" date="2024-10" db="EMBL/GenBank/DDBJ databases">
        <authorList>
            <person name="Kim D."/>
        </authorList>
    </citation>
    <scope>NUCLEOTIDE SEQUENCE [LARGE SCALE GENOMIC DNA]</scope>
    <source>
        <strain evidence="2">BH-2024</strain>
    </source>
</reference>
<dbReference type="EMBL" id="JBICBT010001313">
    <property type="protein sequence ID" value="KAL3073740.1"/>
    <property type="molecule type" value="Genomic_DNA"/>
</dbReference>
<comment type="caution">
    <text evidence="2">The sequence shown here is derived from an EMBL/GenBank/DDBJ whole genome shotgun (WGS) entry which is preliminary data.</text>
</comment>